<sequence length="106" mass="10704">MSKALPQEKRRCRRSLGVQASVCSTALMHRVGDESTGVGGKKELSAVMVQRHRQDVASSAHLLPLQGRQRDPGDGEGEGGRLVGGRDGGGGDGGGGVDGGGRVGGA</sequence>
<keyword evidence="3" id="KW-1185">Reference proteome</keyword>
<evidence type="ECO:0000256" key="1">
    <source>
        <dbReference type="SAM" id="MobiDB-lite"/>
    </source>
</evidence>
<gene>
    <name evidence="2" type="ORF">EYF80_044320</name>
</gene>
<organism evidence="2 3">
    <name type="scientific">Liparis tanakae</name>
    <name type="common">Tanaka's snailfish</name>
    <dbReference type="NCBI Taxonomy" id="230148"/>
    <lineage>
        <taxon>Eukaryota</taxon>
        <taxon>Metazoa</taxon>
        <taxon>Chordata</taxon>
        <taxon>Craniata</taxon>
        <taxon>Vertebrata</taxon>
        <taxon>Euteleostomi</taxon>
        <taxon>Actinopterygii</taxon>
        <taxon>Neopterygii</taxon>
        <taxon>Teleostei</taxon>
        <taxon>Neoteleostei</taxon>
        <taxon>Acanthomorphata</taxon>
        <taxon>Eupercaria</taxon>
        <taxon>Perciformes</taxon>
        <taxon>Cottioidei</taxon>
        <taxon>Cottales</taxon>
        <taxon>Liparidae</taxon>
        <taxon>Liparis</taxon>
    </lineage>
</organism>
<evidence type="ECO:0000313" key="3">
    <source>
        <dbReference type="Proteomes" id="UP000314294"/>
    </source>
</evidence>
<feature type="compositionally biased region" description="Gly residues" evidence="1">
    <location>
        <begin position="80"/>
        <end position="106"/>
    </location>
</feature>
<dbReference type="EMBL" id="SRLO01000845">
    <property type="protein sequence ID" value="TNN45461.1"/>
    <property type="molecule type" value="Genomic_DNA"/>
</dbReference>
<dbReference type="AlphaFoldDB" id="A0A4Z2FWZ5"/>
<protein>
    <submittedName>
        <fullName evidence="2">Uncharacterized protein</fullName>
    </submittedName>
</protein>
<reference evidence="2 3" key="1">
    <citation type="submission" date="2019-03" db="EMBL/GenBank/DDBJ databases">
        <title>First draft genome of Liparis tanakae, snailfish: a comprehensive survey of snailfish specific genes.</title>
        <authorList>
            <person name="Kim W."/>
            <person name="Song I."/>
            <person name="Jeong J.-H."/>
            <person name="Kim D."/>
            <person name="Kim S."/>
            <person name="Ryu S."/>
            <person name="Song J.Y."/>
            <person name="Lee S.K."/>
        </authorList>
    </citation>
    <scope>NUCLEOTIDE SEQUENCE [LARGE SCALE GENOMIC DNA]</scope>
    <source>
        <tissue evidence="2">Muscle</tissue>
    </source>
</reference>
<proteinExistence type="predicted"/>
<dbReference type="Proteomes" id="UP000314294">
    <property type="component" value="Unassembled WGS sequence"/>
</dbReference>
<accession>A0A4Z2FWZ5</accession>
<evidence type="ECO:0000313" key="2">
    <source>
        <dbReference type="EMBL" id="TNN45461.1"/>
    </source>
</evidence>
<comment type="caution">
    <text evidence="2">The sequence shown here is derived from an EMBL/GenBank/DDBJ whole genome shotgun (WGS) entry which is preliminary data.</text>
</comment>
<feature type="region of interest" description="Disordered" evidence="1">
    <location>
        <begin position="57"/>
        <end position="106"/>
    </location>
</feature>
<name>A0A4Z2FWZ5_9TELE</name>